<accession>A0A1M7ZTL5</accession>
<dbReference type="RefSeq" id="WP_073581139.1">
    <property type="nucleotide sequence ID" value="NZ_CBCSEA010000001.1"/>
</dbReference>
<dbReference type="Proteomes" id="UP000184611">
    <property type="component" value="Unassembled WGS sequence"/>
</dbReference>
<dbReference type="OrthoDB" id="1358892at2"/>
<sequence>MSYHVQQMFEVLSDRKLKKQEVHSDRDYDGGGWFDEKTTSLYLYSDKSFALIIESFTSVSSGGFSIPSQSKNEHYGSWDIIEEYNLLYLILFYQDGSQEKLQTKNLGTGLHELNYQIWHRYLIE</sequence>
<organism evidence="1 2">
    <name type="scientific">Flavobacterium cucumis</name>
    <dbReference type="NCBI Taxonomy" id="416016"/>
    <lineage>
        <taxon>Bacteria</taxon>
        <taxon>Pseudomonadati</taxon>
        <taxon>Bacteroidota</taxon>
        <taxon>Flavobacteriia</taxon>
        <taxon>Flavobacteriales</taxon>
        <taxon>Flavobacteriaceae</taxon>
        <taxon>Flavobacterium</taxon>
    </lineage>
</organism>
<proteinExistence type="predicted"/>
<protein>
    <submittedName>
        <fullName evidence="1">Uncharacterized protein</fullName>
    </submittedName>
</protein>
<gene>
    <name evidence="1" type="ORF">SAMN05443547_0543</name>
</gene>
<dbReference type="EMBL" id="FRYK01000001">
    <property type="protein sequence ID" value="SHO72216.1"/>
    <property type="molecule type" value="Genomic_DNA"/>
</dbReference>
<dbReference type="AlphaFoldDB" id="A0A1M7ZTL5"/>
<dbReference type="STRING" id="416016.SAMN05443547_0543"/>
<keyword evidence="2" id="KW-1185">Reference proteome</keyword>
<name>A0A1M7ZTL5_9FLAO</name>
<reference evidence="2" key="1">
    <citation type="submission" date="2016-12" db="EMBL/GenBank/DDBJ databases">
        <authorList>
            <person name="Varghese N."/>
            <person name="Submissions S."/>
        </authorList>
    </citation>
    <scope>NUCLEOTIDE SEQUENCE [LARGE SCALE GENOMIC DNA]</scope>
    <source>
        <strain evidence="2">DSM 18830</strain>
    </source>
</reference>
<evidence type="ECO:0000313" key="2">
    <source>
        <dbReference type="Proteomes" id="UP000184611"/>
    </source>
</evidence>
<evidence type="ECO:0000313" key="1">
    <source>
        <dbReference type="EMBL" id="SHO72216.1"/>
    </source>
</evidence>